<dbReference type="GO" id="GO:0003964">
    <property type="term" value="F:RNA-directed DNA polymerase activity"/>
    <property type="evidence" value="ECO:0007669"/>
    <property type="project" value="UniProtKB-KW"/>
</dbReference>
<feature type="domain" description="Reverse transcriptase" evidence="1">
    <location>
        <begin position="100"/>
        <end position="327"/>
    </location>
</feature>
<dbReference type="InParanoid" id="Q2FPR1"/>
<dbReference type="HOGENOM" id="CLU_013584_15_4_2"/>
<dbReference type="InterPro" id="IPR043128">
    <property type="entry name" value="Rev_trsase/Diguanyl_cyclase"/>
</dbReference>
<reference evidence="3" key="1">
    <citation type="journal article" date="2016" name="Stand. Genomic Sci.">
        <title>Complete genome sequence of Methanospirillum hungatei type strain JF1.</title>
        <authorList>
            <person name="Gunsalus R.P."/>
            <person name="Cook L.E."/>
            <person name="Crable B."/>
            <person name="Rohlin L."/>
            <person name="McDonald E."/>
            <person name="Mouttaki H."/>
            <person name="Sieber J.R."/>
            <person name="Poweleit N."/>
            <person name="Zhou H."/>
            <person name="Lapidus A.L."/>
            <person name="Daligault H.E."/>
            <person name="Land M."/>
            <person name="Gilna P."/>
            <person name="Ivanova N."/>
            <person name="Kyrpides N."/>
            <person name="Culley D.E."/>
            <person name="McInerney M.J."/>
        </authorList>
    </citation>
    <scope>NUCLEOTIDE SEQUENCE [LARGE SCALE GENOMIC DNA]</scope>
    <source>
        <strain evidence="3">ATCC 27890 / DSM 864 / NBRC 100397 / JF-1</strain>
    </source>
</reference>
<dbReference type="EnsemblBacteria" id="ABD41075">
    <property type="protein sequence ID" value="ABD41075"/>
    <property type="gene ID" value="Mhun_1335"/>
</dbReference>
<dbReference type="InterPro" id="IPR013597">
    <property type="entry name" value="Mat_intron_G2"/>
</dbReference>
<evidence type="ECO:0000313" key="2">
    <source>
        <dbReference type="EMBL" id="ABD41075.1"/>
    </source>
</evidence>
<proteinExistence type="predicted"/>
<dbReference type="Pfam" id="PF00078">
    <property type="entry name" value="RVT_1"/>
    <property type="match status" value="1"/>
</dbReference>
<protein>
    <submittedName>
        <fullName evidence="2">RNA-directed DNA polymerase</fullName>
        <ecNumber evidence="2">2.7.7.49</ecNumber>
    </submittedName>
</protein>
<dbReference type="EMBL" id="CP000254">
    <property type="protein sequence ID" value="ABD41075.1"/>
    <property type="molecule type" value="Genomic_DNA"/>
</dbReference>
<dbReference type="Gene3D" id="3.30.70.270">
    <property type="match status" value="1"/>
</dbReference>
<keyword evidence="2" id="KW-0808">Transferase</keyword>
<dbReference type="CDD" id="cd01651">
    <property type="entry name" value="RT_G2_intron"/>
    <property type="match status" value="1"/>
</dbReference>
<dbReference type="InterPro" id="IPR043502">
    <property type="entry name" value="DNA/RNA_pol_sf"/>
</dbReference>
<sequence>MNEISSITQHSEDVSDKTLAKQWRKFPWKKARAFVKRLQTRIAKAVKNGNYRLAERLQYLLTHSYYAKVLAVHRVAGNKGRKSAGVDGEKWSTPQDKMRAVLSLSDKGYQAKPLRRTFIPKPQSSKMRPLSIPTMYDRAMQALFAMALTPWAETIADRTSFGFRTNRSAQDAAAYAFQCLSRKDSAQWILEGDIKGCFDNFSHSWLLTNIPMDTRVLNQFLKAGYIFDGILYRNESGTPQGGIISPTLANMALDGMEQILKERFPGKKVHLIRFADDFLVTAESKETAAQCKLVIIDFLKERGLELSEEKTRIVHIDDGFDFLGWNFRKFKGKLLIKPSKKAIAAITHKLSEVIKSAKAWKQEDLIKKLNPIIRGWAMYHKTVSSSVTFQKLDWILRNMLWTWAKRRHNNKGKKWIARKYWQPTLTRKSVFKTASVTLANFSDTKIQYRRFLKLDKNPFIDSVYFDKRPGIFLSTQKSIRMFLYCAHKSG</sequence>
<dbReference type="Pfam" id="PF13655">
    <property type="entry name" value="RVT_N"/>
    <property type="match status" value="1"/>
</dbReference>
<keyword evidence="3" id="KW-1185">Reference proteome</keyword>
<dbReference type="AlphaFoldDB" id="Q2FPR1"/>
<dbReference type="STRING" id="323259.Mhun_1335"/>
<dbReference type="NCBIfam" id="TIGR04416">
    <property type="entry name" value="group_II_RT_mat"/>
    <property type="match status" value="1"/>
</dbReference>
<dbReference type="EC" id="2.7.7.49" evidence="2"/>
<dbReference type="Pfam" id="PF08388">
    <property type="entry name" value="GIIM"/>
    <property type="match status" value="1"/>
</dbReference>
<dbReference type="Proteomes" id="UP000001941">
    <property type="component" value="Chromosome"/>
</dbReference>
<dbReference type="KEGG" id="mhu:Mhun_1335"/>
<dbReference type="eggNOG" id="arCOG03317">
    <property type="taxonomic scope" value="Archaea"/>
</dbReference>
<keyword evidence="2" id="KW-0695">RNA-directed DNA polymerase</keyword>
<dbReference type="OrthoDB" id="115799at2157"/>
<gene>
    <name evidence="2" type="ordered locus">Mhun_1335</name>
</gene>
<name>Q2FPR1_METHJ</name>
<dbReference type="PROSITE" id="PS50878">
    <property type="entry name" value="RT_POL"/>
    <property type="match status" value="1"/>
</dbReference>
<dbReference type="InterPro" id="IPR051083">
    <property type="entry name" value="GrpII_Intron_Splice-Mob/Def"/>
</dbReference>
<organism evidence="2 3">
    <name type="scientific">Methanospirillum hungatei JF-1 (strain ATCC 27890 / DSM 864 / NBRC 100397 / JF-1)</name>
    <dbReference type="NCBI Taxonomy" id="323259"/>
    <lineage>
        <taxon>Archaea</taxon>
        <taxon>Methanobacteriati</taxon>
        <taxon>Methanobacteriota</taxon>
        <taxon>Stenosarchaea group</taxon>
        <taxon>Methanomicrobia</taxon>
        <taxon>Methanomicrobiales</taxon>
        <taxon>Methanospirillaceae</taxon>
        <taxon>Methanospirillum</taxon>
    </lineage>
</organism>
<dbReference type="InterPro" id="IPR000477">
    <property type="entry name" value="RT_dom"/>
</dbReference>
<dbReference type="PANTHER" id="PTHR34047">
    <property type="entry name" value="NUCLEAR INTRON MATURASE 1, MITOCHONDRIAL-RELATED"/>
    <property type="match status" value="1"/>
</dbReference>
<evidence type="ECO:0000313" key="3">
    <source>
        <dbReference type="Proteomes" id="UP000001941"/>
    </source>
</evidence>
<evidence type="ECO:0000259" key="1">
    <source>
        <dbReference type="PROSITE" id="PS50878"/>
    </source>
</evidence>
<dbReference type="InterPro" id="IPR030931">
    <property type="entry name" value="Group_II_RT_mat"/>
</dbReference>
<dbReference type="PANTHER" id="PTHR34047:SF8">
    <property type="entry name" value="PROTEIN YKFC"/>
    <property type="match status" value="1"/>
</dbReference>
<accession>Q2FPR1</accession>
<dbReference type="InterPro" id="IPR025960">
    <property type="entry name" value="RVT_N"/>
</dbReference>
<keyword evidence="2" id="KW-0548">Nucleotidyltransferase</keyword>
<dbReference type="SUPFAM" id="SSF56672">
    <property type="entry name" value="DNA/RNA polymerases"/>
    <property type="match status" value="1"/>
</dbReference>